<gene>
    <name evidence="1" type="ORF">C1H46_003031</name>
</gene>
<keyword evidence="2" id="KW-1185">Reference proteome</keyword>
<evidence type="ECO:0000313" key="1">
    <source>
        <dbReference type="EMBL" id="TQE11297.1"/>
    </source>
</evidence>
<name>A0A540NJR3_MALBA</name>
<evidence type="ECO:0000313" key="2">
    <source>
        <dbReference type="Proteomes" id="UP000315295"/>
    </source>
</evidence>
<proteinExistence type="predicted"/>
<reference evidence="1 2" key="1">
    <citation type="journal article" date="2019" name="G3 (Bethesda)">
        <title>Sequencing of a Wild Apple (Malus baccata) Genome Unravels the Differences Between Cultivated and Wild Apple Species Regarding Disease Resistance and Cold Tolerance.</title>
        <authorList>
            <person name="Chen X."/>
        </authorList>
    </citation>
    <scope>NUCLEOTIDE SEQUENCE [LARGE SCALE GENOMIC DNA]</scope>
    <source>
        <strain evidence="2">cv. Shandingzi</strain>
        <tissue evidence="1">Leaves</tissue>
    </source>
</reference>
<protein>
    <submittedName>
        <fullName evidence="1">Uncharacterized protein</fullName>
    </submittedName>
</protein>
<sequence>MPSQAMYYYWTYNDGIVDLFRIPVLWTELDMAFHSLGSVKAKGKWWVAPLFRGIAVVTEHGKDARRSPRKPLLALRLTQHNWRAEPTPTITVMRRVGE</sequence>
<accession>A0A540NJR3</accession>
<dbReference type="AlphaFoldDB" id="A0A540NJR3"/>
<dbReference type="Proteomes" id="UP000315295">
    <property type="component" value="Unassembled WGS sequence"/>
</dbReference>
<dbReference type="EMBL" id="VIEB01000031">
    <property type="protein sequence ID" value="TQE11297.1"/>
    <property type="molecule type" value="Genomic_DNA"/>
</dbReference>
<comment type="caution">
    <text evidence="1">The sequence shown here is derived from an EMBL/GenBank/DDBJ whole genome shotgun (WGS) entry which is preliminary data.</text>
</comment>
<organism evidence="1 2">
    <name type="scientific">Malus baccata</name>
    <name type="common">Siberian crab apple</name>
    <name type="synonym">Pyrus baccata</name>
    <dbReference type="NCBI Taxonomy" id="106549"/>
    <lineage>
        <taxon>Eukaryota</taxon>
        <taxon>Viridiplantae</taxon>
        <taxon>Streptophyta</taxon>
        <taxon>Embryophyta</taxon>
        <taxon>Tracheophyta</taxon>
        <taxon>Spermatophyta</taxon>
        <taxon>Magnoliopsida</taxon>
        <taxon>eudicotyledons</taxon>
        <taxon>Gunneridae</taxon>
        <taxon>Pentapetalae</taxon>
        <taxon>rosids</taxon>
        <taxon>fabids</taxon>
        <taxon>Rosales</taxon>
        <taxon>Rosaceae</taxon>
        <taxon>Amygdaloideae</taxon>
        <taxon>Maleae</taxon>
        <taxon>Malus</taxon>
    </lineage>
</organism>